<dbReference type="Pfam" id="PF02350">
    <property type="entry name" value="Epimerase_2"/>
    <property type="match status" value="1"/>
</dbReference>
<dbReference type="RefSeq" id="WP_137816458.1">
    <property type="nucleotide sequence ID" value="NZ_BJFL01000045.1"/>
</dbReference>
<dbReference type="SUPFAM" id="SSF53756">
    <property type="entry name" value="UDP-Glycosyltransferase/glycogen phosphorylase"/>
    <property type="match status" value="1"/>
</dbReference>
<dbReference type="PANTHER" id="PTHR43174">
    <property type="entry name" value="UDP-N-ACETYLGLUCOSAMINE 2-EPIMERASE"/>
    <property type="match status" value="1"/>
</dbReference>
<dbReference type="AlphaFoldDB" id="A0A4D4JDN1"/>
<proteinExistence type="predicted"/>
<protein>
    <submittedName>
        <fullName evidence="2">UDP-N-acetyl glucosamine 2-epimerase</fullName>
    </submittedName>
</protein>
<name>A0A4D4JDN1_9PSEU</name>
<dbReference type="OrthoDB" id="9803238at2"/>
<sequence length="389" mass="42408">MAAREVLFVTGTRADFGKLRDIMLAAQASDRLSARVVVTGMHLLRRYGYTVREIELAGLRRLHLIPNQVEGEPMALVLANTVQALTRLVHEERPDAIVVHGDRVEALAGAVVGSLTNVRVVHVEGGEVSGTVDDAIRHSVSKHAHVHLVANDLARQRLLQMGEEADRIFVVGSPEIDILTSPDLPTLAEVLARYDIPFDRYGVLVLHPVTTEPDANGRNAAAVVDAVLADAGNWVVIDPNNDEGCVAVRQQLDRLTGPRFLRLPSMRFEYFVSLMRHAEVMLGNSSAGVREAPVLGTPSVNVGTRQRRRSTARSVLDVAPDRRAVLDAVAEARRMHRAPAYHGFGQPGARQRIVALLEGEALWQPSLYKSFVDRALDVPTAPAAPEPVA</sequence>
<dbReference type="GO" id="GO:0006047">
    <property type="term" value="P:UDP-N-acetylglucosamine metabolic process"/>
    <property type="evidence" value="ECO:0007669"/>
    <property type="project" value="InterPro"/>
</dbReference>
<dbReference type="InterPro" id="IPR003331">
    <property type="entry name" value="UDP_GlcNAc_Epimerase_2_dom"/>
</dbReference>
<evidence type="ECO:0000313" key="2">
    <source>
        <dbReference type="EMBL" id="GDY33522.1"/>
    </source>
</evidence>
<dbReference type="Proteomes" id="UP000298860">
    <property type="component" value="Unassembled WGS sequence"/>
</dbReference>
<feature type="domain" description="UDP-N-acetylglucosamine 2-epimerase" evidence="1">
    <location>
        <begin position="27"/>
        <end position="358"/>
    </location>
</feature>
<dbReference type="NCBIfam" id="TIGR03568">
    <property type="entry name" value="NeuC_NnaA"/>
    <property type="match status" value="1"/>
</dbReference>
<comment type="caution">
    <text evidence="2">The sequence shown here is derived from an EMBL/GenBank/DDBJ whole genome shotgun (WGS) entry which is preliminary data.</text>
</comment>
<dbReference type="Gene3D" id="3.40.50.2000">
    <property type="entry name" value="Glycogen Phosphorylase B"/>
    <property type="match status" value="2"/>
</dbReference>
<accession>A0A4D4JDN1</accession>
<evidence type="ECO:0000259" key="1">
    <source>
        <dbReference type="Pfam" id="PF02350"/>
    </source>
</evidence>
<organism evidence="2 3">
    <name type="scientific">Gandjariella thermophila</name>
    <dbReference type="NCBI Taxonomy" id="1931992"/>
    <lineage>
        <taxon>Bacteria</taxon>
        <taxon>Bacillati</taxon>
        <taxon>Actinomycetota</taxon>
        <taxon>Actinomycetes</taxon>
        <taxon>Pseudonocardiales</taxon>
        <taxon>Pseudonocardiaceae</taxon>
        <taxon>Gandjariella</taxon>
    </lineage>
</organism>
<dbReference type="InterPro" id="IPR029767">
    <property type="entry name" value="WecB-like"/>
</dbReference>
<keyword evidence="3" id="KW-1185">Reference proteome</keyword>
<gene>
    <name evidence="2" type="primary">neuC</name>
    <name evidence="2" type="ORF">GTS_51550</name>
</gene>
<dbReference type="InterPro" id="IPR020004">
    <property type="entry name" value="UDP-GlcNAc_Epase"/>
</dbReference>
<dbReference type="PANTHER" id="PTHR43174:SF3">
    <property type="entry name" value="UDP-N-ACETYLGLUCOSAMINE 2-EPIMERASE"/>
    <property type="match status" value="1"/>
</dbReference>
<dbReference type="EMBL" id="BJFL01000045">
    <property type="protein sequence ID" value="GDY33522.1"/>
    <property type="molecule type" value="Genomic_DNA"/>
</dbReference>
<evidence type="ECO:0000313" key="3">
    <source>
        <dbReference type="Proteomes" id="UP000298860"/>
    </source>
</evidence>
<dbReference type="GO" id="GO:0004553">
    <property type="term" value="F:hydrolase activity, hydrolyzing O-glycosyl compounds"/>
    <property type="evidence" value="ECO:0007669"/>
    <property type="project" value="InterPro"/>
</dbReference>
<reference evidence="3" key="1">
    <citation type="submission" date="2019-04" db="EMBL/GenBank/DDBJ databases">
        <title>Draft genome sequence of Pseudonocardiaceae bacterium SL3-2-4.</title>
        <authorList>
            <person name="Ningsih F."/>
            <person name="Yokota A."/>
            <person name="Sakai Y."/>
            <person name="Nanatani K."/>
            <person name="Yabe S."/>
            <person name="Oetari A."/>
            <person name="Sjamsuridzal W."/>
        </authorList>
    </citation>
    <scope>NUCLEOTIDE SEQUENCE [LARGE SCALE GENOMIC DNA]</scope>
    <source>
        <strain evidence="3">SL3-2-4</strain>
    </source>
</reference>